<accession>A0A8E0WUI8</accession>
<sequence>MADGALRGCRVLVVEDEYMLAVELVTELEDAGAFVIGPVGDLEDATALIQREQRIDAAILDVNLGGEMVFPAADLLIERGVPVVLTTGYDKSALPPRFSGIPLCEKPISVHRLIQAVDRVLHS</sequence>
<organism evidence="3 4">
    <name type="scientific">Sphingobium indicum F2</name>
    <dbReference type="NCBI Taxonomy" id="1450518"/>
    <lineage>
        <taxon>Bacteria</taxon>
        <taxon>Pseudomonadati</taxon>
        <taxon>Pseudomonadota</taxon>
        <taxon>Alphaproteobacteria</taxon>
        <taxon>Sphingomonadales</taxon>
        <taxon>Sphingomonadaceae</taxon>
        <taxon>Sphingobium</taxon>
    </lineage>
</organism>
<gene>
    <name evidence="3" type="ORF">AL00_03975</name>
</gene>
<comment type="caution">
    <text evidence="3">The sequence shown here is derived from an EMBL/GenBank/DDBJ whole genome shotgun (WGS) entry which is preliminary data.</text>
</comment>
<dbReference type="RefSeq" id="WP_020818066.1">
    <property type="nucleotide sequence ID" value="NZ_JANF02000011.1"/>
</dbReference>
<evidence type="ECO:0000256" key="1">
    <source>
        <dbReference type="PROSITE-ProRule" id="PRU00169"/>
    </source>
</evidence>
<dbReference type="GO" id="GO:0000160">
    <property type="term" value="P:phosphorelay signal transduction system"/>
    <property type="evidence" value="ECO:0007669"/>
    <property type="project" value="InterPro"/>
</dbReference>
<reference evidence="3 4" key="1">
    <citation type="submission" date="2014-05" db="EMBL/GenBank/DDBJ databases">
        <title>Genome Announcement of Sphingobium lucknowense F2.</title>
        <authorList>
            <person name="Lal R."/>
            <person name="Negi V."/>
            <person name="Lata P."/>
            <person name="Sangwan N."/>
            <person name="Gupta S.K."/>
            <person name="Rao D.L.N."/>
            <person name="Das S."/>
        </authorList>
    </citation>
    <scope>NUCLEOTIDE SEQUENCE [LARGE SCALE GENOMIC DNA]</scope>
    <source>
        <strain evidence="3 4">F2</strain>
    </source>
</reference>
<dbReference type="InterPro" id="IPR001789">
    <property type="entry name" value="Sig_transdc_resp-reg_receiver"/>
</dbReference>
<dbReference type="EMBL" id="JANF02000011">
    <property type="protein sequence ID" value="KER37676.1"/>
    <property type="molecule type" value="Genomic_DNA"/>
</dbReference>
<feature type="domain" description="Response regulatory" evidence="2">
    <location>
        <begin position="10"/>
        <end position="121"/>
    </location>
</feature>
<evidence type="ECO:0000313" key="4">
    <source>
        <dbReference type="Proteomes" id="UP000028135"/>
    </source>
</evidence>
<dbReference type="PROSITE" id="PS50110">
    <property type="entry name" value="RESPONSE_REGULATORY"/>
    <property type="match status" value="1"/>
</dbReference>
<dbReference type="AlphaFoldDB" id="A0A8E0WUI8"/>
<proteinExistence type="predicted"/>
<evidence type="ECO:0000259" key="2">
    <source>
        <dbReference type="PROSITE" id="PS50110"/>
    </source>
</evidence>
<dbReference type="InterPro" id="IPR011006">
    <property type="entry name" value="CheY-like_superfamily"/>
</dbReference>
<protein>
    <submittedName>
        <fullName evidence="3">Response regulator receiver protein</fullName>
    </submittedName>
</protein>
<name>A0A8E0WUI8_9SPHN</name>
<feature type="modified residue" description="4-aspartylphosphate" evidence="1">
    <location>
        <position position="61"/>
    </location>
</feature>
<dbReference type="Gene3D" id="3.40.50.2300">
    <property type="match status" value="1"/>
</dbReference>
<dbReference type="Proteomes" id="UP000028135">
    <property type="component" value="Unassembled WGS sequence"/>
</dbReference>
<evidence type="ECO:0000313" key="3">
    <source>
        <dbReference type="EMBL" id="KER37676.1"/>
    </source>
</evidence>
<dbReference type="SUPFAM" id="SSF52172">
    <property type="entry name" value="CheY-like"/>
    <property type="match status" value="1"/>
</dbReference>
<keyword evidence="1" id="KW-0597">Phosphoprotein</keyword>
<dbReference type="SMART" id="SM00448">
    <property type="entry name" value="REC"/>
    <property type="match status" value="1"/>
</dbReference>